<reference evidence="1 2" key="1">
    <citation type="submission" date="2013-12" db="EMBL/GenBank/DDBJ databases">
        <authorList>
            <consortium name="DOE Joint Genome Institute"/>
            <person name="Smidt H."/>
            <person name="Huntemann M."/>
            <person name="Han J."/>
            <person name="Chen A."/>
            <person name="Kyrpides N."/>
            <person name="Mavromatis K."/>
            <person name="Markowitz V."/>
            <person name="Palaniappan K."/>
            <person name="Ivanova N."/>
            <person name="Schaumberg A."/>
            <person name="Pati A."/>
            <person name="Liolios K."/>
            <person name="Nordberg H.P."/>
            <person name="Cantor M.N."/>
            <person name="Hua S.X."/>
            <person name="Woyke T."/>
        </authorList>
    </citation>
    <scope>NUCLEOTIDE SEQUENCE [LARGE SCALE GENOMIC DNA]</scope>
    <source>
        <strain evidence="2">DSM 15288</strain>
    </source>
</reference>
<dbReference type="EMBL" id="CP007032">
    <property type="protein sequence ID" value="AHF08473.1"/>
    <property type="molecule type" value="Genomic_DNA"/>
</dbReference>
<dbReference type="HOGENOM" id="CLU_2805461_0_0_9"/>
<name>W0EG25_9FIRM</name>
<dbReference type="OrthoDB" id="1799585at2"/>
<proteinExistence type="predicted"/>
<evidence type="ECO:0000313" key="2">
    <source>
        <dbReference type="Proteomes" id="UP000010847"/>
    </source>
</evidence>
<dbReference type="STRING" id="871968.DESME_04430"/>
<dbReference type="AlphaFoldDB" id="W0EG25"/>
<keyword evidence="2" id="KW-1185">Reference proteome</keyword>
<dbReference type="KEGG" id="dmt:DESME_04430"/>
<sequence>MPRIYLGEPSPEKMTRYNVIQVEKIKIYSSPRLKVKEGDKVIRIILKKALFLKWLEIEGAMGIVSLH</sequence>
<dbReference type="Proteomes" id="UP000010847">
    <property type="component" value="Chromosome"/>
</dbReference>
<organism evidence="1 2">
    <name type="scientific">Desulfitobacterium metallireducens DSM 15288</name>
    <dbReference type="NCBI Taxonomy" id="871968"/>
    <lineage>
        <taxon>Bacteria</taxon>
        <taxon>Bacillati</taxon>
        <taxon>Bacillota</taxon>
        <taxon>Clostridia</taxon>
        <taxon>Eubacteriales</taxon>
        <taxon>Desulfitobacteriaceae</taxon>
        <taxon>Desulfitobacterium</taxon>
    </lineage>
</organism>
<accession>W0EG25</accession>
<evidence type="ECO:0000313" key="1">
    <source>
        <dbReference type="EMBL" id="AHF08473.1"/>
    </source>
</evidence>
<gene>
    <name evidence="1" type="ORF">DESME_04430</name>
</gene>
<protein>
    <submittedName>
        <fullName evidence="1">Uncharacterized protein</fullName>
    </submittedName>
</protein>